<organism evidence="1 2">
    <name type="scientific">Vermiconidia calcicola</name>
    <dbReference type="NCBI Taxonomy" id="1690605"/>
    <lineage>
        <taxon>Eukaryota</taxon>
        <taxon>Fungi</taxon>
        <taxon>Dikarya</taxon>
        <taxon>Ascomycota</taxon>
        <taxon>Pezizomycotina</taxon>
        <taxon>Dothideomycetes</taxon>
        <taxon>Dothideomycetidae</taxon>
        <taxon>Mycosphaerellales</taxon>
        <taxon>Extremaceae</taxon>
        <taxon>Vermiconidia</taxon>
    </lineage>
</organism>
<comment type="caution">
    <text evidence="1">The sequence shown here is derived from an EMBL/GenBank/DDBJ whole genome shotgun (WGS) entry which is preliminary data.</text>
</comment>
<sequence length="162" mass="18664">MGLGSYFIDIISTMYGFIIGLILMWCCNKIQDSETRRVTPSLADLPEDVWTKWPHLNRHTDSALIDRMKRHWDARFVVLRGGVTAEYGHERLANLVRAVTGMRDPTWEDIYDMHDGVEMIAERMLDLRDELFVEYIAKGVKEGPDGQSMKFEDGTMVLRPAV</sequence>
<protein>
    <submittedName>
        <fullName evidence="1">Uncharacterized protein</fullName>
    </submittedName>
</protein>
<accession>A0ACC3MLU9</accession>
<name>A0ACC3MLU9_9PEZI</name>
<proteinExistence type="predicted"/>
<keyword evidence="2" id="KW-1185">Reference proteome</keyword>
<dbReference type="Proteomes" id="UP001281147">
    <property type="component" value="Unassembled WGS sequence"/>
</dbReference>
<gene>
    <name evidence="1" type="ORF">LTR37_016742</name>
</gene>
<evidence type="ECO:0000313" key="1">
    <source>
        <dbReference type="EMBL" id="KAK3698865.1"/>
    </source>
</evidence>
<evidence type="ECO:0000313" key="2">
    <source>
        <dbReference type="Proteomes" id="UP001281147"/>
    </source>
</evidence>
<dbReference type="EMBL" id="JAUTXU010000205">
    <property type="protein sequence ID" value="KAK3698865.1"/>
    <property type="molecule type" value="Genomic_DNA"/>
</dbReference>
<reference evidence="1" key="1">
    <citation type="submission" date="2023-07" db="EMBL/GenBank/DDBJ databases">
        <title>Black Yeasts Isolated from many extreme environments.</title>
        <authorList>
            <person name="Coleine C."/>
            <person name="Stajich J.E."/>
            <person name="Selbmann L."/>
        </authorList>
    </citation>
    <scope>NUCLEOTIDE SEQUENCE</scope>
    <source>
        <strain evidence="1">CCFEE 5714</strain>
    </source>
</reference>